<dbReference type="NCBIfam" id="TIGR01352">
    <property type="entry name" value="tonB_Cterm"/>
    <property type="match status" value="1"/>
</dbReference>
<evidence type="ECO:0000256" key="8">
    <source>
        <dbReference type="ARBA" id="ARBA00022989"/>
    </source>
</evidence>
<comment type="subcellular location">
    <subcellularLocation>
        <location evidence="1">Cell inner membrane</location>
        <topology evidence="1">Single-pass membrane protein</topology>
        <orientation evidence="1">Periplasmic side</orientation>
    </subcellularLocation>
</comment>
<dbReference type="PROSITE" id="PS52015">
    <property type="entry name" value="TONB_CTD"/>
    <property type="match status" value="1"/>
</dbReference>
<proteinExistence type="inferred from homology"/>
<dbReference type="PANTHER" id="PTHR33446">
    <property type="entry name" value="PROTEIN TONB-RELATED"/>
    <property type="match status" value="1"/>
</dbReference>
<comment type="caution">
    <text evidence="11">The sequence shown here is derived from an EMBL/GenBank/DDBJ whole genome shotgun (WGS) entry which is preliminary data.</text>
</comment>
<gene>
    <name evidence="11" type="ORF">ACFO5Q_13760</name>
</gene>
<evidence type="ECO:0000256" key="7">
    <source>
        <dbReference type="ARBA" id="ARBA00022927"/>
    </source>
</evidence>
<dbReference type="Pfam" id="PF03544">
    <property type="entry name" value="TonB_C"/>
    <property type="match status" value="1"/>
</dbReference>
<keyword evidence="6" id="KW-0812">Transmembrane</keyword>
<keyword evidence="5" id="KW-0997">Cell inner membrane</keyword>
<dbReference type="RefSeq" id="WP_068143575.1">
    <property type="nucleotide sequence ID" value="NZ_JBHSCR010000014.1"/>
</dbReference>
<evidence type="ECO:0000313" key="11">
    <source>
        <dbReference type="EMBL" id="MFC4348914.1"/>
    </source>
</evidence>
<evidence type="ECO:0000256" key="6">
    <source>
        <dbReference type="ARBA" id="ARBA00022692"/>
    </source>
</evidence>
<dbReference type="InterPro" id="IPR006260">
    <property type="entry name" value="TonB/TolA_C"/>
</dbReference>
<dbReference type="Gene3D" id="3.30.1150.10">
    <property type="match status" value="1"/>
</dbReference>
<name>A0ABV8UDF2_9PROT</name>
<dbReference type="Proteomes" id="UP001595776">
    <property type="component" value="Unassembled WGS sequence"/>
</dbReference>
<evidence type="ECO:0000256" key="9">
    <source>
        <dbReference type="ARBA" id="ARBA00023136"/>
    </source>
</evidence>
<keyword evidence="12" id="KW-1185">Reference proteome</keyword>
<evidence type="ECO:0000256" key="2">
    <source>
        <dbReference type="ARBA" id="ARBA00006555"/>
    </source>
</evidence>
<evidence type="ECO:0000256" key="3">
    <source>
        <dbReference type="ARBA" id="ARBA00022448"/>
    </source>
</evidence>
<dbReference type="PANTHER" id="PTHR33446:SF14">
    <property type="entry name" value="PROTEIN TONB"/>
    <property type="match status" value="1"/>
</dbReference>
<keyword evidence="9" id="KW-0472">Membrane</keyword>
<keyword evidence="7" id="KW-0653">Protein transport</keyword>
<evidence type="ECO:0000256" key="1">
    <source>
        <dbReference type="ARBA" id="ARBA00004383"/>
    </source>
</evidence>
<dbReference type="InterPro" id="IPR037682">
    <property type="entry name" value="TonB_C"/>
</dbReference>
<evidence type="ECO:0000259" key="10">
    <source>
        <dbReference type="PROSITE" id="PS52015"/>
    </source>
</evidence>
<sequence>MFAATNQSKFVPIAGGAMAATFGLFYLMQGLVASNDLDFQETPRKQFRDFTIEKITELKAREIDRVTPPPEVEPQPEITVDRSASLEGINVTVGRAPKPQIVTPGKTKLALGLSDGERLPLVRVQPVYPRRALEQGVEGWVILEFTVSESGDVEDAVVVDANPKGWFDRSALAAIKKYKYKPTVVDGQARATPGVQFRMVFEMAENG</sequence>
<evidence type="ECO:0000313" key="12">
    <source>
        <dbReference type="Proteomes" id="UP001595776"/>
    </source>
</evidence>
<protein>
    <submittedName>
        <fullName evidence="11">Energy transducer TonB</fullName>
    </submittedName>
</protein>
<keyword evidence="8" id="KW-1133">Transmembrane helix</keyword>
<evidence type="ECO:0000256" key="5">
    <source>
        <dbReference type="ARBA" id="ARBA00022519"/>
    </source>
</evidence>
<dbReference type="EMBL" id="JBHSCR010000014">
    <property type="protein sequence ID" value="MFC4348914.1"/>
    <property type="molecule type" value="Genomic_DNA"/>
</dbReference>
<evidence type="ECO:0000256" key="4">
    <source>
        <dbReference type="ARBA" id="ARBA00022475"/>
    </source>
</evidence>
<feature type="domain" description="TonB C-terminal" evidence="10">
    <location>
        <begin position="113"/>
        <end position="207"/>
    </location>
</feature>
<reference evidence="12" key="1">
    <citation type="journal article" date="2019" name="Int. J. Syst. Evol. Microbiol.">
        <title>The Global Catalogue of Microorganisms (GCM) 10K type strain sequencing project: providing services to taxonomists for standard genome sequencing and annotation.</title>
        <authorList>
            <consortium name="The Broad Institute Genomics Platform"/>
            <consortium name="The Broad Institute Genome Sequencing Center for Infectious Disease"/>
            <person name="Wu L."/>
            <person name="Ma J."/>
        </authorList>
    </citation>
    <scope>NUCLEOTIDE SEQUENCE [LARGE SCALE GENOMIC DNA]</scope>
    <source>
        <strain evidence="12">CGMCC 1.15304</strain>
    </source>
</reference>
<comment type="similarity">
    <text evidence="2">Belongs to the TonB family.</text>
</comment>
<keyword evidence="4" id="KW-1003">Cell membrane</keyword>
<dbReference type="SUPFAM" id="SSF74653">
    <property type="entry name" value="TolA/TonB C-terminal domain"/>
    <property type="match status" value="1"/>
</dbReference>
<keyword evidence="3" id="KW-0813">Transport</keyword>
<accession>A0ABV8UDF2</accession>
<dbReference type="InterPro" id="IPR051045">
    <property type="entry name" value="TonB-dependent_transducer"/>
</dbReference>
<organism evidence="11 12">
    <name type="scientific">Kordiimonas lipolytica</name>
    <dbReference type="NCBI Taxonomy" id="1662421"/>
    <lineage>
        <taxon>Bacteria</taxon>
        <taxon>Pseudomonadati</taxon>
        <taxon>Pseudomonadota</taxon>
        <taxon>Alphaproteobacteria</taxon>
        <taxon>Kordiimonadales</taxon>
        <taxon>Kordiimonadaceae</taxon>
        <taxon>Kordiimonas</taxon>
    </lineage>
</organism>